<feature type="transmembrane region" description="Helical" evidence="6">
    <location>
        <begin position="168"/>
        <end position="188"/>
    </location>
</feature>
<dbReference type="AlphaFoldDB" id="A0A8J8B1E6"/>
<comment type="caution">
    <text evidence="7">The sequence shown here is derived from an EMBL/GenBank/DDBJ whole genome shotgun (WGS) entry which is preliminary data.</text>
</comment>
<feature type="transmembrane region" description="Helical" evidence="6">
    <location>
        <begin position="301"/>
        <end position="319"/>
    </location>
</feature>
<keyword evidence="8" id="KW-1185">Reference proteome</keyword>
<feature type="transmembrane region" description="Helical" evidence="6">
    <location>
        <begin position="32"/>
        <end position="53"/>
    </location>
</feature>
<keyword evidence="5 6" id="KW-0472">Membrane</keyword>
<name>A0A8J8B1E6_9FIRM</name>
<keyword evidence="2" id="KW-1003">Cell membrane</keyword>
<feature type="transmembrane region" description="Helical" evidence="6">
    <location>
        <begin position="65"/>
        <end position="82"/>
    </location>
</feature>
<proteinExistence type="predicted"/>
<feature type="transmembrane region" description="Helical" evidence="6">
    <location>
        <begin position="7"/>
        <end position="26"/>
    </location>
</feature>
<dbReference type="Proteomes" id="UP000675664">
    <property type="component" value="Unassembled WGS sequence"/>
</dbReference>
<keyword evidence="3 6" id="KW-0812">Transmembrane</keyword>
<evidence type="ECO:0000256" key="4">
    <source>
        <dbReference type="ARBA" id="ARBA00022989"/>
    </source>
</evidence>
<sequence length="391" mass="42485">MRLRDSDLFKLIIFVLLPLAVIVLCGRNSSNYYAGLINLFGINIILVASLNLVNGFSGMFSMGHAAFMAIGAYASAMLTLSAEQKMIAMPGLPEWLISLNLPFPLALLLGGTLAAATALLIGFPVLRFKGHYLSVATIGLIVIVRAVLDNEDQLTNGARGVTGLPDYASTWVIFSTAILCLFILYRLIKSAYGRGLAAMRDDDTAAQTLGIHLTVKKISAFCISAFMAGVAGGLWGHMQSVISAKFFYIDTSFKIVETSIIGGMSSLSGAVVGSFLMTFLPEFLAPLENGATFFGVRLPELYGASNLIIAVLLILIIIFRRQGIMGYSEIILESIFSRRTYSSLLKKSEYINLCIIFKNKAVGLIHLPAEVTGRLSKKFGTDHNKREEIRK</sequence>
<dbReference type="RefSeq" id="WP_227017711.1">
    <property type="nucleotide sequence ID" value="NZ_JAGSND010000003.1"/>
</dbReference>
<dbReference type="CDD" id="cd06581">
    <property type="entry name" value="TM_PBP1_LivM_like"/>
    <property type="match status" value="1"/>
</dbReference>
<feature type="transmembrane region" description="Helical" evidence="6">
    <location>
        <begin position="260"/>
        <end position="281"/>
    </location>
</feature>
<comment type="subcellular location">
    <subcellularLocation>
        <location evidence="1">Cell membrane</location>
        <topology evidence="1">Multi-pass membrane protein</topology>
    </subcellularLocation>
</comment>
<evidence type="ECO:0000313" key="8">
    <source>
        <dbReference type="Proteomes" id="UP000675664"/>
    </source>
</evidence>
<evidence type="ECO:0000313" key="7">
    <source>
        <dbReference type="EMBL" id="MBR0597581.1"/>
    </source>
</evidence>
<evidence type="ECO:0000256" key="3">
    <source>
        <dbReference type="ARBA" id="ARBA00022692"/>
    </source>
</evidence>
<dbReference type="InterPro" id="IPR043428">
    <property type="entry name" value="LivM-like"/>
</dbReference>
<dbReference type="EMBL" id="JAGSND010000003">
    <property type="protein sequence ID" value="MBR0597581.1"/>
    <property type="molecule type" value="Genomic_DNA"/>
</dbReference>
<dbReference type="GO" id="GO:0015658">
    <property type="term" value="F:branched-chain amino acid transmembrane transporter activity"/>
    <property type="evidence" value="ECO:0007669"/>
    <property type="project" value="InterPro"/>
</dbReference>
<evidence type="ECO:0000256" key="2">
    <source>
        <dbReference type="ARBA" id="ARBA00022475"/>
    </source>
</evidence>
<keyword evidence="4 6" id="KW-1133">Transmembrane helix</keyword>
<organism evidence="7 8">
    <name type="scientific">Sinanaerobacter chloroacetimidivorans</name>
    <dbReference type="NCBI Taxonomy" id="2818044"/>
    <lineage>
        <taxon>Bacteria</taxon>
        <taxon>Bacillati</taxon>
        <taxon>Bacillota</taxon>
        <taxon>Clostridia</taxon>
        <taxon>Peptostreptococcales</taxon>
        <taxon>Anaerovoracaceae</taxon>
        <taxon>Sinanaerobacter</taxon>
    </lineage>
</organism>
<accession>A0A8J8B1E6</accession>
<protein>
    <submittedName>
        <fullName evidence="7">Branched-chain amino acid ABC transporter permease</fullName>
    </submittedName>
</protein>
<evidence type="ECO:0000256" key="1">
    <source>
        <dbReference type="ARBA" id="ARBA00004651"/>
    </source>
</evidence>
<reference evidence="7" key="1">
    <citation type="submission" date="2021-04" db="EMBL/GenBank/DDBJ databases">
        <title>Sinoanaerobacter chloroacetimidivorans sp. nov., an obligate anaerobic bacterium isolated from anaerobic sludge.</title>
        <authorList>
            <person name="Bao Y."/>
        </authorList>
    </citation>
    <scope>NUCLEOTIDE SEQUENCE</scope>
    <source>
        <strain evidence="7">BAD-6</strain>
    </source>
</reference>
<dbReference type="GO" id="GO:0005886">
    <property type="term" value="C:plasma membrane"/>
    <property type="evidence" value="ECO:0007669"/>
    <property type="project" value="UniProtKB-SubCell"/>
</dbReference>
<reference evidence="7" key="2">
    <citation type="submission" date="2021-04" db="EMBL/GenBank/DDBJ databases">
        <authorList>
            <person name="Liu J."/>
        </authorList>
    </citation>
    <scope>NUCLEOTIDE SEQUENCE</scope>
    <source>
        <strain evidence="7">BAD-6</strain>
    </source>
</reference>
<gene>
    <name evidence="7" type="ORF">KCX82_06840</name>
</gene>
<dbReference type="PANTHER" id="PTHR30482">
    <property type="entry name" value="HIGH-AFFINITY BRANCHED-CHAIN AMINO ACID TRANSPORT SYSTEM PERMEASE"/>
    <property type="match status" value="1"/>
</dbReference>
<evidence type="ECO:0000256" key="5">
    <source>
        <dbReference type="ARBA" id="ARBA00023136"/>
    </source>
</evidence>
<feature type="transmembrane region" description="Helical" evidence="6">
    <location>
        <begin position="130"/>
        <end position="148"/>
    </location>
</feature>
<dbReference type="Pfam" id="PF02653">
    <property type="entry name" value="BPD_transp_2"/>
    <property type="match status" value="1"/>
</dbReference>
<dbReference type="PANTHER" id="PTHR30482:SF10">
    <property type="entry name" value="HIGH-AFFINITY BRANCHED-CHAIN AMINO ACID TRANSPORT PROTEIN BRAE"/>
    <property type="match status" value="1"/>
</dbReference>
<evidence type="ECO:0000256" key="6">
    <source>
        <dbReference type="SAM" id="Phobius"/>
    </source>
</evidence>
<feature type="transmembrane region" description="Helical" evidence="6">
    <location>
        <begin position="102"/>
        <end position="123"/>
    </location>
</feature>
<dbReference type="InterPro" id="IPR001851">
    <property type="entry name" value="ABC_transp_permease"/>
</dbReference>